<accession>A0A8C4YSW5</accession>
<feature type="compositionally biased region" description="Basic and acidic residues" evidence="9">
    <location>
        <begin position="164"/>
        <end position="173"/>
    </location>
</feature>
<dbReference type="OrthoDB" id="10043043at2759"/>
<feature type="compositionally biased region" description="Pro residues" evidence="9">
    <location>
        <begin position="93"/>
        <end position="107"/>
    </location>
</feature>
<gene>
    <name evidence="12" type="primary">LOC115643401</name>
</gene>
<comment type="subcellular location">
    <subcellularLocation>
        <location evidence="1">Membrane</location>
        <topology evidence="1">Single-pass type I membrane protein</topology>
    </subcellularLocation>
</comment>
<evidence type="ECO:0000259" key="11">
    <source>
        <dbReference type="PROSITE" id="PS50835"/>
    </source>
</evidence>
<dbReference type="CDD" id="cd21002">
    <property type="entry name" value="IgC1_MHC_II_beta_HLA-DM"/>
    <property type="match status" value="1"/>
</dbReference>
<dbReference type="GO" id="GO:0002504">
    <property type="term" value="P:antigen processing and presentation of peptide or polysaccharide antigen via MHC class II"/>
    <property type="evidence" value="ECO:0007669"/>
    <property type="project" value="UniProtKB-KW"/>
</dbReference>
<reference evidence="12" key="1">
    <citation type="submission" date="2025-08" db="UniProtKB">
        <authorList>
            <consortium name="Ensembl"/>
        </authorList>
    </citation>
    <scope>IDENTIFICATION</scope>
</reference>
<dbReference type="GO" id="GO:0002250">
    <property type="term" value="P:adaptive immune response"/>
    <property type="evidence" value="ECO:0007669"/>
    <property type="project" value="UniProtKB-KW"/>
</dbReference>
<evidence type="ECO:0000256" key="5">
    <source>
        <dbReference type="ARBA" id="ARBA00023130"/>
    </source>
</evidence>
<evidence type="ECO:0000256" key="4">
    <source>
        <dbReference type="ARBA" id="ARBA00022989"/>
    </source>
</evidence>
<dbReference type="SMART" id="SM00407">
    <property type="entry name" value="IGc1"/>
    <property type="match status" value="1"/>
</dbReference>
<dbReference type="InterPro" id="IPR036179">
    <property type="entry name" value="Ig-like_dom_sf"/>
</dbReference>
<evidence type="ECO:0000313" key="12">
    <source>
        <dbReference type="Ensembl" id="ENSGEVP00005029109.1"/>
    </source>
</evidence>
<keyword evidence="6 10" id="KW-0472">Membrane</keyword>
<name>A0A8C4YSW5_9SAUR</name>
<feature type="compositionally biased region" description="Basic and acidic residues" evidence="9">
    <location>
        <begin position="221"/>
        <end position="233"/>
    </location>
</feature>
<evidence type="ECO:0000256" key="6">
    <source>
        <dbReference type="ARBA" id="ARBA00023136"/>
    </source>
</evidence>
<dbReference type="InterPro" id="IPR014745">
    <property type="entry name" value="MHC_II_a/b_N"/>
</dbReference>
<dbReference type="RefSeq" id="XP_030403265.1">
    <property type="nucleotide sequence ID" value="XM_030547405.1"/>
</dbReference>
<feature type="compositionally biased region" description="Basic and acidic residues" evidence="9">
    <location>
        <begin position="83"/>
        <end position="92"/>
    </location>
</feature>
<dbReference type="InterPro" id="IPR003006">
    <property type="entry name" value="Ig/MHC_CS"/>
</dbReference>
<dbReference type="GeneTree" id="ENSGT00940000160381"/>
<dbReference type="InterPro" id="IPR050160">
    <property type="entry name" value="MHC/Immunoglobulin"/>
</dbReference>
<organism evidence="12 13">
    <name type="scientific">Gopherus evgoodei</name>
    <name type="common">Goodes thornscrub tortoise</name>
    <dbReference type="NCBI Taxonomy" id="1825980"/>
    <lineage>
        <taxon>Eukaryota</taxon>
        <taxon>Metazoa</taxon>
        <taxon>Chordata</taxon>
        <taxon>Craniata</taxon>
        <taxon>Vertebrata</taxon>
        <taxon>Euteleostomi</taxon>
        <taxon>Archelosauria</taxon>
        <taxon>Testudinata</taxon>
        <taxon>Testudines</taxon>
        <taxon>Cryptodira</taxon>
        <taxon>Durocryptodira</taxon>
        <taxon>Testudinoidea</taxon>
        <taxon>Testudinidae</taxon>
        <taxon>Gopherus</taxon>
    </lineage>
</organism>
<dbReference type="PROSITE" id="PS00290">
    <property type="entry name" value="IG_MHC"/>
    <property type="match status" value="1"/>
</dbReference>
<dbReference type="Gene3D" id="2.60.40.10">
    <property type="entry name" value="Immunoglobulins"/>
    <property type="match status" value="1"/>
</dbReference>
<feature type="compositionally biased region" description="Polar residues" evidence="9">
    <location>
        <begin position="199"/>
        <end position="209"/>
    </location>
</feature>
<feature type="domain" description="Ig-like" evidence="11">
    <location>
        <begin position="360"/>
        <end position="443"/>
    </location>
</feature>
<dbReference type="AlphaFoldDB" id="A0A8C4YSW5"/>
<feature type="region of interest" description="Disordered" evidence="9">
    <location>
        <begin position="1"/>
        <end position="239"/>
    </location>
</feature>
<keyword evidence="8" id="KW-0491">MHC II</keyword>
<dbReference type="PANTHER" id="PTHR19944:SF65">
    <property type="entry name" value="HLA CLASS II HISTOCOMPATIBILITY ANTIGEN, DM BETA CHAIN"/>
    <property type="match status" value="1"/>
</dbReference>
<evidence type="ECO:0000256" key="3">
    <source>
        <dbReference type="ARBA" id="ARBA00022859"/>
    </source>
</evidence>
<dbReference type="InterPro" id="IPR013783">
    <property type="entry name" value="Ig-like_fold"/>
</dbReference>
<dbReference type="SUPFAM" id="SSF54452">
    <property type="entry name" value="MHC antigen-recognition domain"/>
    <property type="match status" value="1"/>
</dbReference>
<keyword evidence="7" id="KW-0325">Glycoprotein</keyword>
<dbReference type="Pfam" id="PF07654">
    <property type="entry name" value="C1-set"/>
    <property type="match status" value="1"/>
</dbReference>
<feature type="transmembrane region" description="Helical" evidence="10">
    <location>
        <begin position="464"/>
        <end position="486"/>
    </location>
</feature>
<evidence type="ECO:0000256" key="10">
    <source>
        <dbReference type="SAM" id="Phobius"/>
    </source>
</evidence>
<dbReference type="PANTHER" id="PTHR19944">
    <property type="entry name" value="MHC CLASS II-RELATED"/>
    <property type="match status" value="1"/>
</dbReference>
<proteinExistence type="predicted"/>
<keyword evidence="2 10" id="KW-0812">Transmembrane</keyword>
<reference evidence="12" key="2">
    <citation type="submission" date="2025-09" db="UniProtKB">
        <authorList>
            <consortium name="Ensembl"/>
        </authorList>
    </citation>
    <scope>IDENTIFICATION</scope>
</reference>
<evidence type="ECO:0000256" key="7">
    <source>
        <dbReference type="ARBA" id="ARBA00023180"/>
    </source>
</evidence>
<dbReference type="Gene3D" id="3.10.320.10">
    <property type="entry name" value="Class II Histocompatibility Antigen, M Beta Chain, Chain B, domain 1"/>
    <property type="match status" value="1"/>
</dbReference>
<feature type="compositionally biased region" description="Polar residues" evidence="9">
    <location>
        <begin position="176"/>
        <end position="191"/>
    </location>
</feature>
<protein>
    <submittedName>
        <fullName evidence="12">Class II histocompatibility antigen, M beta 1 chain</fullName>
    </submittedName>
</protein>
<dbReference type="PROSITE" id="PS50835">
    <property type="entry name" value="IG_LIKE"/>
    <property type="match status" value="1"/>
</dbReference>
<keyword evidence="13" id="KW-1185">Reference proteome</keyword>
<keyword evidence="5" id="KW-1064">Adaptive immunity</keyword>
<evidence type="ECO:0000256" key="8">
    <source>
        <dbReference type="ARBA" id="ARBA00023182"/>
    </source>
</evidence>
<evidence type="ECO:0000313" key="13">
    <source>
        <dbReference type="Proteomes" id="UP000694390"/>
    </source>
</evidence>
<dbReference type="Proteomes" id="UP000694390">
    <property type="component" value="Unassembled WGS sequence"/>
</dbReference>
<dbReference type="SUPFAM" id="SSF48726">
    <property type="entry name" value="Immunoglobulin"/>
    <property type="match status" value="1"/>
</dbReference>
<dbReference type="InterPro" id="IPR007110">
    <property type="entry name" value="Ig-like_dom"/>
</dbReference>
<evidence type="ECO:0000256" key="1">
    <source>
        <dbReference type="ARBA" id="ARBA00004479"/>
    </source>
</evidence>
<dbReference type="Ensembl" id="ENSGEVT00005030588.1">
    <property type="protein sequence ID" value="ENSGEVP00005029109.1"/>
    <property type="gene ID" value="ENSGEVG00005020421.1"/>
</dbReference>
<sequence>MWVRTAGAACGVRSRDPERPLQSPGIQGEICPPPEPGIPGEICPSPQSRDPGRDLPPQTQGSQERSAPAPNPGIQGEICPPPRARDPRRDLPLPDPGVPGRSAPPRPRGPRRDLPPPDPGVPGEICPSQTQGSQEDLPPPTQGSQERSPATEPRIPSVPTKPRIQWDHPKAADRSSLGTPGSSDLPPQSREQGVWDPEGSSSQRSQSGPTAEPGSWKLASRSRDPRPPRRPGDPNRPALAWDRGAAMKLVLWLLSMALGHHGAGGFLMHLASECPLAADGSVLRFYFAFVFNKNPLVCYNEQDRLFEACDMGLLNHLAVDVAAAMNTDPGLRQHVAAGRQACQSQSQHLWSRTGQRKTPPSVRIVSTALSNPAGTVRLTCHVWGFYPAEVGVTWLRNGSPVEPTEGGLSPALANGDWTYQTQVSLLTAPKPGDTYTCHVQHASLAEPHQEEWGPGLSPGLTVKVSVAVVVLILGLIFLGTGLVFWWRAPAPGYSPLAGHNYAGGST</sequence>
<keyword evidence="3" id="KW-0391">Immunity</keyword>
<evidence type="ECO:0000256" key="2">
    <source>
        <dbReference type="ARBA" id="ARBA00022692"/>
    </source>
</evidence>
<dbReference type="InterPro" id="IPR003597">
    <property type="entry name" value="Ig_C1-set"/>
</dbReference>
<dbReference type="InterPro" id="IPR011162">
    <property type="entry name" value="MHC_I/II-like_Ag-recog"/>
</dbReference>
<keyword evidence="4 10" id="KW-1133">Transmembrane helix</keyword>
<evidence type="ECO:0000256" key="9">
    <source>
        <dbReference type="SAM" id="MobiDB-lite"/>
    </source>
</evidence>
<dbReference type="GeneID" id="115643401"/>
<dbReference type="GO" id="GO:0042613">
    <property type="term" value="C:MHC class II protein complex"/>
    <property type="evidence" value="ECO:0007669"/>
    <property type="project" value="UniProtKB-KW"/>
</dbReference>